<dbReference type="RefSeq" id="WP_084526756.1">
    <property type="nucleotide sequence ID" value="NZ_FQWD01000007.1"/>
</dbReference>
<keyword evidence="5" id="KW-1185">Reference proteome</keyword>
<dbReference type="PANTHER" id="PTHR10887:SF495">
    <property type="entry name" value="HELICASE SENATAXIN ISOFORM X1-RELATED"/>
    <property type="match status" value="1"/>
</dbReference>
<dbReference type="Proteomes" id="UP000184520">
    <property type="component" value="Unassembled WGS sequence"/>
</dbReference>
<dbReference type="AlphaFoldDB" id="A0A1M5REU2"/>
<dbReference type="InterPro" id="IPR027417">
    <property type="entry name" value="P-loop_NTPase"/>
</dbReference>
<evidence type="ECO:0000256" key="1">
    <source>
        <dbReference type="SAM" id="Coils"/>
    </source>
</evidence>
<dbReference type="SUPFAM" id="SSF52540">
    <property type="entry name" value="P-loop containing nucleoside triphosphate hydrolases"/>
    <property type="match status" value="1"/>
</dbReference>
<protein>
    <submittedName>
        <fullName evidence="4">AAA domain-containing protein</fullName>
    </submittedName>
</protein>
<dbReference type="EMBL" id="FQWD01000007">
    <property type="protein sequence ID" value="SHH24845.1"/>
    <property type="molecule type" value="Genomic_DNA"/>
</dbReference>
<accession>A0A1M5REU2</accession>
<dbReference type="InterPro" id="IPR041679">
    <property type="entry name" value="DNA2/NAM7-like_C"/>
</dbReference>
<evidence type="ECO:0000313" key="4">
    <source>
        <dbReference type="EMBL" id="SHH24845.1"/>
    </source>
</evidence>
<feature type="domain" description="DNA2/NAM7 helicase helicase" evidence="2">
    <location>
        <begin position="251"/>
        <end position="548"/>
    </location>
</feature>
<feature type="domain" description="DNA2/NAM7 helicase-like C-terminal" evidence="3">
    <location>
        <begin position="588"/>
        <end position="757"/>
    </location>
</feature>
<dbReference type="InterPro" id="IPR047187">
    <property type="entry name" value="SF1_C_Upf1"/>
</dbReference>
<evidence type="ECO:0000313" key="5">
    <source>
        <dbReference type="Proteomes" id="UP000184520"/>
    </source>
</evidence>
<dbReference type="STRING" id="634436.SAMN05216361_4158"/>
<dbReference type="PANTHER" id="PTHR10887">
    <property type="entry name" value="DNA2/NAM7 HELICASE FAMILY"/>
    <property type="match status" value="1"/>
</dbReference>
<evidence type="ECO:0000259" key="2">
    <source>
        <dbReference type="Pfam" id="PF13086"/>
    </source>
</evidence>
<dbReference type="Gene3D" id="3.40.50.300">
    <property type="entry name" value="P-loop containing nucleotide triphosphate hydrolases"/>
    <property type="match status" value="3"/>
</dbReference>
<proteinExistence type="predicted"/>
<name>A0A1M5REU2_9ALTE</name>
<evidence type="ECO:0000259" key="3">
    <source>
        <dbReference type="Pfam" id="PF13087"/>
    </source>
</evidence>
<reference evidence="5" key="1">
    <citation type="submission" date="2016-11" db="EMBL/GenBank/DDBJ databases">
        <authorList>
            <person name="Varghese N."/>
            <person name="Submissions S."/>
        </authorList>
    </citation>
    <scope>NUCLEOTIDE SEQUENCE [LARGE SCALE GENOMIC DNA]</scope>
    <source>
        <strain evidence="5">CGMCC 1.8995</strain>
    </source>
</reference>
<sequence>MQIKGLISYYRECFKADSSDFNLRNLLRLNNEDLLFLSGTDEIAAGTLHRLPIDPEYGKSLFKRIELYQRERVLLYVSLFVSGKLKNDGDTTLLFSPLVVNEAKLESDEYGYYFSVETSSPSVNEDLLSLLLPEQIDLLSIDNNRIYDPAFWSGLLAHSPYELNYMDGLRFPSLASKTDVTNSLRRKNPSLMPISCLAFVERSTSSRGILHELSKLENNDTLSAPLYSIFNKQKTKPGNCAVNHQLVPGTLSASQKKILEIAANQTLGVVSGPPGTGKSYTIAAIAAEHFTRKQSVLIVANSNTALDVIADKLCKDFGLDNLYVRVGQKEILKEFKQYLDDLLAGYFDHSEATQKDYYKEHLNKLVKQIEALENRLLQTSKKAFSLGNRAHKIETGSANIWDKLIHQISTNSIQRNRELWELSEQFNNLINEKENHTKQYLRAEKAEIIADLLKLDRKAIQTLNKASRARTSSKQLEYFESANFKSLLKGFPVWIVTLNTLHKVLPFNSEMFDLVIVDEATQCNIASVLPALNRAKRALIVGDQKQLRHYSFLSRSKQTNIANQFGLNNTEMMLNYRDNSILDLALHNVTTQEQVAFLDEHFRSQPELIDFSNIQFYSNRLKIMQHRPCSTIGHVTVFDVKGERSSVGVNQAEAKAIIDEISSIISEDATQEISRTIGVLSPFSKQVNYITSQVEKHIALENIQAHQIKVATPYGFQGEERDIMLLSFCIDENSKRAAGYLNKPDVFNVSITRARQKQKIYKSVDINKLPIKNLLRKYLASVDSFIIEHKSNQQPDEFQNEVITSLQHLNAECWRGYEMLGTYIDVLVRGKKSYIAIDLIGYPGPWQDYFELDTYKVLKRAGVDVLPLSYALWLQDRDACLFAIKKAIESE</sequence>
<dbReference type="InterPro" id="IPR041677">
    <property type="entry name" value="DNA2/NAM7_AAA_11"/>
</dbReference>
<dbReference type="OrthoDB" id="9757917at2"/>
<feature type="coiled-coil region" evidence="1">
    <location>
        <begin position="419"/>
        <end position="446"/>
    </location>
</feature>
<dbReference type="GO" id="GO:0004386">
    <property type="term" value="F:helicase activity"/>
    <property type="evidence" value="ECO:0007669"/>
    <property type="project" value="InterPro"/>
</dbReference>
<gene>
    <name evidence="4" type="ORF">SAMN05216361_4158</name>
</gene>
<dbReference type="Pfam" id="PF13086">
    <property type="entry name" value="AAA_11"/>
    <property type="match status" value="1"/>
</dbReference>
<keyword evidence="1" id="KW-0175">Coiled coil</keyword>
<feature type="coiled-coil region" evidence="1">
    <location>
        <begin position="355"/>
        <end position="382"/>
    </location>
</feature>
<dbReference type="CDD" id="cd18808">
    <property type="entry name" value="SF1_C_Upf1"/>
    <property type="match status" value="1"/>
</dbReference>
<dbReference type="InterPro" id="IPR045055">
    <property type="entry name" value="DNA2/NAM7-like"/>
</dbReference>
<dbReference type="Pfam" id="PF13087">
    <property type="entry name" value="AAA_12"/>
    <property type="match status" value="1"/>
</dbReference>
<organism evidence="4 5">
    <name type="scientific">Marisediminitalea aggregata</name>
    <dbReference type="NCBI Taxonomy" id="634436"/>
    <lineage>
        <taxon>Bacteria</taxon>
        <taxon>Pseudomonadati</taxon>
        <taxon>Pseudomonadota</taxon>
        <taxon>Gammaproteobacteria</taxon>
        <taxon>Alteromonadales</taxon>
        <taxon>Alteromonadaceae</taxon>
        <taxon>Marisediminitalea</taxon>
    </lineage>
</organism>